<reference evidence="21 22" key="1">
    <citation type="submission" date="2019-01" db="EMBL/GenBank/DDBJ databases">
        <title>Draft genome sequence of Psathyrella aberdarensis IHI B618.</title>
        <authorList>
            <person name="Buettner E."/>
            <person name="Kellner H."/>
        </authorList>
    </citation>
    <scope>NUCLEOTIDE SEQUENCE [LARGE SCALE GENOMIC DNA]</scope>
    <source>
        <strain evidence="21 22">IHI B618</strain>
    </source>
</reference>
<comment type="caution">
    <text evidence="21">The sequence shown here is derived from an EMBL/GenBank/DDBJ whole genome shotgun (WGS) entry which is preliminary data.</text>
</comment>
<sequence length="580" mass="62227">MKSLASLTALILLAIHGAEAVVYQNAEALPANREFDVIIVGGGTAGPVIASRLTENPRTKVLLIEAGPDDDGAEDLQIPNNYPNGISRDYHWNFTTTAQAGLGGRSITYDRGRVLGGSSSVNGMIYTRGSADDYNKWAQITGDKGWRWNDLLPLIKRHEKFSGAVGGRNVTGQYDPTMHGYNGNTRVALPWSGPTEFDLLCRQRSNTTEFPSNPDLNSGRPLGITWAQSTYGGGQRSSASQGYLPPSVRQRPNLSILVNTRVTRVLTTGRASNKDFRTVEIGKPGGSRRVITAKKEVVLSGGTIGTPQVLLHSGIGDRAELRALGIDTVHELRDVGKGMSDHIATIAFGQTTQADAPPMDRNAALAQWRQNRTGPLTEASIGHQILWSRLPKNSDLLRRFPDPSAGPNTPHIEIALMGNLPGQLFGGAVVLMTPHSRGSVKLASKNPFDAPLIDVGFLTHEFDIAALREGVRIMKRFYSSPLFADYIASPVAPDPDVLGDEAWAEFTKSVAVSTLHGVGTAAMSAKGARTGVVDPDLTVKGVKGLRIVDASVIPFVPSGHSMAHVYILAERAADIIRSCL</sequence>
<feature type="active site" description="Proton acceptor" evidence="15">
    <location>
        <position position="560"/>
    </location>
</feature>
<comment type="cofactor">
    <cofactor evidence="1 16">
        <name>FAD</name>
        <dbReference type="ChEBI" id="CHEBI:57692"/>
    </cofactor>
</comment>
<evidence type="ECO:0000256" key="13">
    <source>
        <dbReference type="ARBA" id="ARBA00034050"/>
    </source>
</evidence>
<evidence type="ECO:0000256" key="3">
    <source>
        <dbReference type="ARBA" id="ARBA00010790"/>
    </source>
</evidence>
<keyword evidence="8 16" id="KW-0274">FAD</keyword>
<dbReference type="InterPro" id="IPR012132">
    <property type="entry name" value="GMC_OxRdtase"/>
</dbReference>
<dbReference type="SUPFAM" id="SSF51905">
    <property type="entry name" value="FAD/NAD(P)-binding domain"/>
    <property type="match status" value="1"/>
</dbReference>
<dbReference type="Gene3D" id="3.50.50.60">
    <property type="entry name" value="FAD/NAD(P)-binding domain"/>
    <property type="match status" value="1"/>
</dbReference>
<dbReference type="Gene3D" id="3.30.560.10">
    <property type="entry name" value="Glucose Oxidase, domain 3"/>
    <property type="match status" value="1"/>
</dbReference>
<evidence type="ECO:0000313" key="21">
    <source>
        <dbReference type="EMBL" id="RXW20640.1"/>
    </source>
</evidence>
<evidence type="ECO:0000256" key="8">
    <source>
        <dbReference type="ARBA" id="ARBA00022827"/>
    </source>
</evidence>
<feature type="signal peptide" evidence="18">
    <location>
        <begin position="1"/>
        <end position="20"/>
    </location>
</feature>
<protein>
    <recommendedName>
        <fullName evidence="5">pyranose dehydrogenase (acceptor)</fullName>
        <ecNumber evidence="5">1.1.99.29</ecNumber>
    </recommendedName>
</protein>
<evidence type="ECO:0000256" key="16">
    <source>
        <dbReference type="PIRSR" id="PIRSR000137-2"/>
    </source>
</evidence>
<proteinExistence type="inferred from homology"/>
<dbReference type="EMBL" id="SDEE01000139">
    <property type="protein sequence ID" value="RXW20640.1"/>
    <property type="molecule type" value="Genomic_DNA"/>
</dbReference>
<organism evidence="21 22">
    <name type="scientific">Candolleomyces aberdarensis</name>
    <dbReference type="NCBI Taxonomy" id="2316362"/>
    <lineage>
        <taxon>Eukaryota</taxon>
        <taxon>Fungi</taxon>
        <taxon>Dikarya</taxon>
        <taxon>Basidiomycota</taxon>
        <taxon>Agaricomycotina</taxon>
        <taxon>Agaricomycetes</taxon>
        <taxon>Agaricomycetidae</taxon>
        <taxon>Agaricales</taxon>
        <taxon>Agaricineae</taxon>
        <taxon>Psathyrellaceae</taxon>
        <taxon>Candolleomyces</taxon>
    </lineage>
</organism>
<dbReference type="GO" id="GO:0033718">
    <property type="term" value="F:pyranose dehydrogenase (acceptor) activity"/>
    <property type="evidence" value="ECO:0007669"/>
    <property type="project" value="UniProtKB-EC"/>
</dbReference>
<dbReference type="Proteomes" id="UP000290288">
    <property type="component" value="Unassembled WGS sequence"/>
</dbReference>
<evidence type="ECO:0000256" key="17">
    <source>
        <dbReference type="RuleBase" id="RU003968"/>
    </source>
</evidence>
<evidence type="ECO:0000256" key="10">
    <source>
        <dbReference type="ARBA" id="ARBA00033986"/>
    </source>
</evidence>
<comment type="catalytic activity">
    <reaction evidence="11">
        <text>pyranose + acceptor = pyranos-2,3-diulose + reduced acceptor.</text>
        <dbReference type="EC" id="1.1.99.29"/>
    </reaction>
</comment>
<gene>
    <name evidence="21" type="ORF">EST38_g5205</name>
</gene>
<dbReference type="GO" id="GO:0050660">
    <property type="term" value="F:flavin adenine dinucleotide binding"/>
    <property type="evidence" value="ECO:0007669"/>
    <property type="project" value="InterPro"/>
</dbReference>
<feature type="domain" description="Glucose-methanol-choline oxidoreductase N-terminal" evidence="19">
    <location>
        <begin position="112"/>
        <end position="135"/>
    </location>
</feature>
<dbReference type="InterPro" id="IPR007867">
    <property type="entry name" value="GMC_OxRtase_C"/>
</dbReference>
<feature type="domain" description="Glucose-methanol-choline oxidoreductase N-terminal" evidence="20">
    <location>
        <begin position="302"/>
        <end position="316"/>
    </location>
</feature>
<dbReference type="InterPro" id="IPR000172">
    <property type="entry name" value="GMC_OxRdtase_N"/>
</dbReference>
<dbReference type="SUPFAM" id="SSF54373">
    <property type="entry name" value="FAD-linked reductases, C-terminal domain"/>
    <property type="match status" value="1"/>
</dbReference>
<evidence type="ECO:0000313" key="22">
    <source>
        <dbReference type="Proteomes" id="UP000290288"/>
    </source>
</evidence>
<dbReference type="PANTHER" id="PTHR11552">
    <property type="entry name" value="GLUCOSE-METHANOL-CHOLINE GMC OXIDOREDUCTASE"/>
    <property type="match status" value="1"/>
</dbReference>
<evidence type="ECO:0000256" key="14">
    <source>
        <dbReference type="ARBA" id="ARBA00034059"/>
    </source>
</evidence>
<evidence type="ECO:0000256" key="11">
    <source>
        <dbReference type="ARBA" id="ARBA00034010"/>
    </source>
</evidence>
<comment type="subunit">
    <text evidence="4">Monomer.</text>
</comment>
<dbReference type="OrthoDB" id="269227at2759"/>
<comment type="catalytic activity">
    <reaction evidence="12">
        <text>pyranose + acceptor = pyranos-3-ulose + reduced acceptor.</text>
        <dbReference type="EC" id="1.1.99.29"/>
    </reaction>
</comment>
<keyword evidence="7 17" id="KW-0285">Flavoprotein</keyword>
<evidence type="ECO:0000256" key="4">
    <source>
        <dbReference type="ARBA" id="ARBA00011245"/>
    </source>
</evidence>
<comment type="similarity">
    <text evidence="3 17">Belongs to the GMC oxidoreductase family.</text>
</comment>
<feature type="binding site" evidence="16">
    <location>
        <position position="262"/>
    </location>
    <ligand>
        <name>FAD</name>
        <dbReference type="ChEBI" id="CHEBI:57692"/>
    </ligand>
</feature>
<comment type="catalytic activity">
    <reaction evidence="14">
        <text>a pyranoside + acceptor = a pyranosid-3,4-diulose + reduced acceptor.</text>
        <dbReference type="EC" id="1.1.99.29"/>
    </reaction>
</comment>
<dbReference type="STRING" id="2316362.A0A4Q2DKL9"/>
<evidence type="ECO:0000256" key="6">
    <source>
        <dbReference type="ARBA" id="ARBA00022525"/>
    </source>
</evidence>
<evidence type="ECO:0000256" key="1">
    <source>
        <dbReference type="ARBA" id="ARBA00001974"/>
    </source>
</evidence>
<comment type="catalytic activity">
    <reaction evidence="13">
        <text>a pyranoside + acceptor = a pyranosid-3-ulose + reduced acceptor.</text>
        <dbReference type="EC" id="1.1.99.29"/>
    </reaction>
</comment>
<evidence type="ECO:0000256" key="12">
    <source>
        <dbReference type="ARBA" id="ARBA00034029"/>
    </source>
</evidence>
<dbReference type="InterPro" id="IPR036188">
    <property type="entry name" value="FAD/NAD-bd_sf"/>
</dbReference>
<evidence type="ECO:0000256" key="7">
    <source>
        <dbReference type="ARBA" id="ARBA00022630"/>
    </source>
</evidence>
<dbReference type="Pfam" id="PF00732">
    <property type="entry name" value="GMC_oxred_N"/>
    <property type="match status" value="1"/>
</dbReference>
<accession>A0A4Q2DKL9</accession>
<dbReference type="Pfam" id="PF05199">
    <property type="entry name" value="GMC_oxred_C"/>
    <property type="match status" value="1"/>
</dbReference>
<feature type="active site" description="Proton donor" evidence="15">
    <location>
        <position position="516"/>
    </location>
</feature>
<keyword evidence="22" id="KW-1185">Reference proteome</keyword>
<comment type="subcellular location">
    <subcellularLocation>
        <location evidence="2">Secreted</location>
    </subcellularLocation>
</comment>
<name>A0A4Q2DKL9_9AGAR</name>
<dbReference type="PIRSF" id="PIRSF000137">
    <property type="entry name" value="Alcohol_oxidase"/>
    <property type="match status" value="1"/>
</dbReference>
<keyword evidence="6" id="KW-0964">Secreted</keyword>
<keyword evidence="18" id="KW-0732">Signal</keyword>
<evidence type="ECO:0000256" key="15">
    <source>
        <dbReference type="PIRSR" id="PIRSR000137-1"/>
    </source>
</evidence>
<feature type="binding site" evidence="16">
    <location>
        <position position="114"/>
    </location>
    <ligand>
        <name>FAD</name>
        <dbReference type="ChEBI" id="CHEBI:57692"/>
    </ligand>
</feature>
<dbReference type="PROSITE" id="PS00624">
    <property type="entry name" value="GMC_OXRED_2"/>
    <property type="match status" value="1"/>
</dbReference>
<comment type="catalytic activity">
    <reaction evidence="10">
        <text>pyranose + acceptor = pyranos-2-ulose + reduced acceptor.</text>
        <dbReference type="EC" id="1.1.99.29"/>
    </reaction>
</comment>
<evidence type="ECO:0000256" key="5">
    <source>
        <dbReference type="ARBA" id="ARBA00013177"/>
    </source>
</evidence>
<feature type="chain" id="PRO_5020968873" description="pyranose dehydrogenase (acceptor)" evidence="18">
    <location>
        <begin position="21"/>
        <end position="580"/>
    </location>
</feature>
<dbReference type="GO" id="GO:0005576">
    <property type="term" value="C:extracellular region"/>
    <property type="evidence" value="ECO:0007669"/>
    <property type="project" value="UniProtKB-SubCell"/>
</dbReference>
<dbReference type="EC" id="1.1.99.29" evidence="5"/>
<evidence type="ECO:0000256" key="9">
    <source>
        <dbReference type="ARBA" id="ARBA00024699"/>
    </source>
</evidence>
<dbReference type="AlphaFoldDB" id="A0A4Q2DKL9"/>
<evidence type="ECO:0000256" key="18">
    <source>
        <dbReference type="SAM" id="SignalP"/>
    </source>
</evidence>
<evidence type="ECO:0000256" key="2">
    <source>
        <dbReference type="ARBA" id="ARBA00004613"/>
    </source>
</evidence>
<evidence type="ECO:0000259" key="19">
    <source>
        <dbReference type="PROSITE" id="PS00623"/>
    </source>
</evidence>
<comment type="function">
    <text evidence="9">Catalyzes the single-oxidation or sequential double oxidation reaction of carbohydrates primarily at carbon-2 and/or carbon-3 with the concomitant reduction of the flavin. The enzyme exhibits a broad sugar substrate specificity, oxidizing different aldopyranoses to the corresponding C-1, C-2, C-3 or C-1,2, C-2,3 and C-3,4 (di)dehydro sugars with substrate-specific regioselectivity. Accepts only a narrow range of electron acceptors such as substituted benzoquinones and complexed metal ions and reacts extremely slowly with O(2) as acceptor. May play a role in the natural recycling of plant matter by oxidizing all major monosaccharides in lignocellulose and by reducing quinone compounds or reactive radical species generated during lignin depolymerization.</text>
</comment>
<dbReference type="PROSITE" id="PS00623">
    <property type="entry name" value="GMC_OXRED_1"/>
    <property type="match status" value="1"/>
</dbReference>
<dbReference type="PANTHER" id="PTHR11552:SF147">
    <property type="entry name" value="CHOLINE DEHYDROGENASE, MITOCHONDRIAL"/>
    <property type="match status" value="1"/>
</dbReference>
<evidence type="ECO:0000259" key="20">
    <source>
        <dbReference type="PROSITE" id="PS00624"/>
    </source>
</evidence>